<keyword evidence="3" id="KW-1185">Reference proteome</keyword>
<organism evidence="2 3">
    <name type="scientific">Nephila pilipes</name>
    <name type="common">Giant wood spider</name>
    <name type="synonym">Nephila maculata</name>
    <dbReference type="NCBI Taxonomy" id="299642"/>
    <lineage>
        <taxon>Eukaryota</taxon>
        <taxon>Metazoa</taxon>
        <taxon>Ecdysozoa</taxon>
        <taxon>Arthropoda</taxon>
        <taxon>Chelicerata</taxon>
        <taxon>Arachnida</taxon>
        <taxon>Araneae</taxon>
        <taxon>Araneomorphae</taxon>
        <taxon>Entelegynae</taxon>
        <taxon>Araneoidea</taxon>
        <taxon>Nephilidae</taxon>
        <taxon>Nephila</taxon>
    </lineage>
</organism>
<evidence type="ECO:0000313" key="2">
    <source>
        <dbReference type="EMBL" id="GFS46669.1"/>
    </source>
</evidence>
<evidence type="ECO:0000313" key="3">
    <source>
        <dbReference type="Proteomes" id="UP000887013"/>
    </source>
</evidence>
<reference evidence="2" key="1">
    <citation type="submission" date="2020-08" db="EMBL/GenBank/DDBJ databases">
        <title>Multicomponent nature underlies the extraordinary mechanical properties of spider dragline silk.</title>
        <authorList>
            <person name="Kono N."/>
            <person name="Nakamura H."/>
            <person name="Mori M."/>
            <person name="Yoshida Y."/>
            <person name="Ohtoshi R."/>
            <person name="Malay A.D."/>
            <person name="Moran D.A.P."/>
            <person name="Tomita M."/>
            <person name="Numata K."/>
            <person name="Arakawa K."/>
        </authorList>
    </citation>
    <scope>NUCLEOTIDE SEQUENCE</scope>
</reference>
<comment type="caution">
    <text evidence="2">The sequence shown here is derived from an EMBL/GenBank/DDBJ whole genome shotgun (WGS) entry which is preliminary data.</text>
</comment>
<name>A0A8X6MEN4_NEPPI</name>
<sequence>MSIPIDDSVGSSHPKERKVQNKSLTDDEIANLLTELSDERLNDFSYDCDSVKEFVPPTDTHDISYSEVDDEERIMSPRFQSDTGKHEVA</sequence>
<gene>
    <name evidence="2" type="ORF">NPIL_147941</name>
</gene>
<feature type="region of interest" description="Disordered" evidence="1">
    <location>
        <begin position="57"/>
        <end position="89"/>
    </location>
</feature>
<protein>
    <submittedName>
        <fullName evidence="2">Uncharacterized protein</fullName>
    </submittedName>
</protein>
<evidence type="ECO:0000256" key="1">
    <source>
        <dbReference type="SAM" id="MobiDB-lite"/>
    </source>
</evidence>
<dbReference type="EMBL" id="BMAW01090820">
    <property type="protein sequence ID" value="GFS46669.1"/>
    <property type="molecule type" value="Genomic_DNA"/>
</dbReference>
<dbReference type="Proteomes" id="UP000887013">
    <property type="component" value="Unassembled WGS sequence"/>
</dbReference>
<accession>A0A8X6MEN4</accession>
<feature type="region of interest" description="Disordered" evidence="1">
    <location>
        <begin position="1"/>
        <end position="23"/>
    </location>
</feature>
<dbReference type="AlphaFoldDB" id="A0A8X6MEN4"/>
<proteinExistence type="predicted"/>